<organism evidence="9 10">
    <name type="scientific">Galemys pyrenaicus</name>
    <name type="common">Iberian desman</name>
    <name type="synonym">Pyrenean desman</name>
    <dbReference type="NCBI Taxonomy" id="202257"/>
    <lineage>
        <taxon>Eukaryota</taxon>
        <taxon>Metazoa</taxon>
        <taxon>Chordata</taxon>
        <taxon>Craniata</taxon>
        <taxon>Vertebrata</taxon>
        <taxon>Euteleostomi</taxon>
        <taxon>Mammalia</taxon>
        <taxon>Eutheria</taxon>
        <taxon>Laurasiatheria</taxon>
        <taxon>Eulipotyphla</taxon>
        <taxon>Talpidae</taxon>
        <taxon>Galemys</taxon>
    </lineage>
</organism>
<feature type="region of interest" description="Disordered" evidence="6">
    <location>
        <begin position="1205"/>
        <end position="1233"/>
    </location>
</feature>
<keyword evidence="4" id="KW-0472">Membrane</keyword>
<evidence type="ECO:0000256" key="2">
    <source>
        <dbReference type="ARBA" id="ARBA00022692"/>
    </source>
</evidence>
<evidence type="ECO:0000259" key="7">
    <source>
        <dbReference type="Pfam" id="PF14650"/>
    </source>
</evidence>
<comment type="subcellular location">
    <subcellularLocation>
        <location evidence="1">Membrane</location>
        <topology evidence="1">Single-pass membrane protein</topology>
    </subcellularLocation>
</comment>
<dbReference type="Pfam" id="PF15371">
    <property type="entry name" value="DUF4599"/>
    <property type="match status" value="1"/>
</dbReference>
<keyword evidence="10" id="KW-1185">Reference proteome</keyword>
<feature type="region of interest" description="Disordered" evidence="6">
    <location>
        <begin position="1110"/>
        <end position="1134"/>
    </location>
</feature>
<dbReference type="GO" id="GO:0016020">
    <property type="term" value="C:membrane"/>
    <property type="evidence" value="ECO:0007669"/>
    <property type="project" value="UniProtKB-SubCell"/>
</dbReference>
<accession>A0A8J6AWS5</accession>
<name>A0A8J6AWS5_GALPY</name>
<evidence type="ECO:0000256" key="6">
    <source>
        <dbReference type="SAM" id="MobiDB-lite"/>
    </source>
</evidence>
<dbReference type="PANTHER" id="PTHR21859:SF51">
    <property type="entry name" value="RIKEN CDNA 1700014D04 GENE"/>
    <property type="match status" value="1"/>
</dbReference>
<evidence type="ECO:0000313" key="10">
    <source>
        <dbReference type="Proteomes" id="UP000700334"/>
    </source>
</evidence>
<dbReference type="Pfam" id="PF14650">
    <property type="entry name" value="FAM75"/>
    <property type="match status" value="1"/>
</dbReference>
<protein>
    <submittedName>
        <fullName evidence="9">Spermatogenesis-associated protein 31D1</fullName>
    </submittedName>
</protein>
<gene>
    <name evidence="9" type="ORF">J0S82_006390</name>
</gene>
<evidence type="ECO:0000313" key="9">
    <source>
        <dbReference type="EMBL" id="KAG8525092.1"/>
    </source>
</evidence>
<dbReference type="OrthoDB" id="9616581at2759"/>
<dbReference type="EMBL" id="JAGFMF010010164">
    <property type="protein sequence ID" value="KAG8525092.1"/>
    <property type="molecule type" value="Genomic_DNA"/>
</dbReference>
<evidence type="ECO:0000256" key="4">
    <source>
        <dbReference type="ARBA" id="ARBA00023136"/>
    </source>
</evidence>
<reference evidence="9" key="1">
    <citation type="journal article" date="2021" name="Evol. Appl.">
        <title>The genome of the Pyrenean desman and the effects of bottlenecks and inbreeding on the genomic landscape of an endangered species.</title>
        <authorList>
            <person name="Escoda L."/>
            <person name="Castresana J."/>
        </authorList>
    </citation>
    <scope>NUCLEOTIDE SEQUENCE</scope>
    <source>
        <strain evidence="9">IBE-C5619</strain>
    </source>
</reference>
<feature type="compositionally biased region" description="Polar residues" evidence="6">
    <location>
        <begin position="1113"/>
        <end position="1134"/>
    </location>
</feature>
<dbReference type="InterPro" id="IPR039509">
    <property type="entry name" value="SPATA31"/>
</dbReference>
<comment type="similarity">
    <text evidence="5">Belongs to the SPATA31 family.</text>
</comment>
<feature type="domain" description="SPATA31-like" evidence="8">
    <location>
        <begin position="37"/>
        <end position="91"/>
    </location>
</feature>
<proteinExistence type="inferred from homology"/>
<evidence type="ECO:0000256" key="1">
    <source>
        <dbReference type="ARBA" id="ARBA00004167"/>
    </source>
</evidence>
<evidence type="ECO:0000256" key="3">
    <source>
        <dbReference type="ARBA" id="ARBA00022989"/>
    </source>
</evidence>
<dbReference type="InterPro" id="IPR027970">
    <property type="entry name" value="SPATA31-like"/>
</dbReference>
<dbReference type="Proteomes" id="UP000700334">
    <property type="component" value="Unassembled WGS sequence"/>
</dbReference>
<sequence>MEGPYVSQGPCLVRLARVPYVCSGPGCSFVPSVSCRCLGQHHDTIQFRQLLCPDPFCEVCNRATAEVNRLLFREALEDATPSVSPLASTVPVTESSLTLSPAFSAVSPGDLISVPLPETSPPPVFTVSPNPVTPVDDSLSPSPLGYSLSSKILPHMDSKFQVDNYPPSTNDFPPLLPHETERVDGILQPEAPLRLNTNFSTDYTVSQDTNTLPDLPQAMDPTDSYACHHEPSTLSVSSPPDCTLSVTQSKSISILKKSISEGSSPDNPGDLSTYVPALRDTDQSSPSCSELSWCQTHDENLFLPPLSDSDFQQEHASLHLSETCLWEESATKHMEASSLSFLGLNPQDLLERQIKKRLTLQILKNTKEEGPLLKQMWPEDPWASLGNSLKSSGIQEATTPSTSWNIKGKPKQLHVCPQLLYSKTLGENLQQKYSQLFWGLPSLHSESLVATLLVSSSGSTLDPHFVLFNGIGKASEIQRWAQKSPLLPHSHSLAPSNVHSNPTSQAKLQFHPMTFTQVQPQAHLQSRFPILPSSSLSQIRDCGMSFHRCQNESDSHILTDNKHLEWHALKKQQEHLWGLVSNLHKSQEAICPHAPNNPLASHTSQACLPISFLPDQFCVNSESQQIHAPQRIIPHQCFYTCRNTESLAFLDPQCKLTEKSQQKGRHAYSQLSELQIQNNKDLIKTEWSLSGSFHERENFHVNDTRQNLKHTLGNCSQRISEFYLMKGLGTDSDRKRNCVFRSRYGQRNELLSVSMKYTEMKTILRLHLSRKFWQITVGRIPLCVCRSWLANGSVSLPSGDSQINIKNTNLANTMVSKTYCQIAIPEPYFLDSNIRQVLESHIIRFQVNQMWGLPFKVRESIKFYMLREAKTWPLPQFEFLSSAACISGVAFKGEISESLEGSSKTFQGNNMRRTKSVPNMGQPCLAISCIGSERQEDLKRSLFDVKNKLTYIERIKDHRQTRQSITTSIIDKAIQTETVLDNKCSSDISTRQADAGYEPMEKNVISSFREEMVQNEMMVEKNSEHFSILSVSREIFKAKELCALQSQSDDILTTTETGSSQEININMIKAETTLPTDCPSTKILDFRDDELEDFNKQLPDEIMFKLESREQSKVQGRTNDMSFSSDKLTQKSSQTQVHSISSQNMKAFRDLHAHVEATGMNMERLQVARVPEQVLRKYQKKNSPDAKRVAFKGGGLFDLSSHGSEVSGGATLKARKKRDSVEDGELEDTSPSLLTDEQFSTESYLRKKMRQLFQWFDCKRRNTGRKNSPPKVKFVSTFAQHQDPLESAAVFTSYESPEATELMTAIGKILEEKVACMYESDGSVLRHQAKTELKKGHSLNKGTLCYPHQREWASMKYRRKEAASADQTCLSNVRQHGGRIRYPRKVVAFPGQLLWESPHPSPCFRESMPHPSPICAHQVYQVSSATLPLMREL</sequence>
<keyword evidence="2" id="KW-0812">Transmembrane</keyword>
<feature type="domain" description="SPATA31" evidence="7">
    <location>
        <begin position="418"/>
        <end position="788"/>
    </location>
</feature>
<evidence type="ECO:0000256" key="5">
    <source>
        <dbReference type="ARBA" id="ARBA00035009"/>
    </source>
</evidence>
<comment type="caution">
    <text evidence="9">The sequence shown here is derived from an EMBL/GenBank/DDBJ whole genome shotgun (WGS) entry which is preliminary data.</text>
</comment>
<evidence type="ECO:0000259" key="8">
    <source>
        <dbReference type="Pfam" id="PF15371"/>
    </source>
</evidence>
<dbReference type="PANTHER" id="PTHR21859">
    <property type="entry name" value="ACROSOME-SPECIFIC PROTEIN"/>
    <property type="match status" value="1"/>
</dbReference>
<keyword evidence="3" id="KW-1133">Transmembrane helix</keyword>